<evidence type="ECO:0000313" key="1">
    <source>
        <dbReference type="EMBL" id="KAH7670173.1"/>
    </source>
</evidence>
<accession>A0ACB7V8U7</accession>
<organism evidence="1 2">
    <name type="scientific">Dioscorea alata</name>
    <name type="common">Purple yam</name>
    <dbReference type="NCBI Taxonomy" id="55571"/>
    <lineage>
        <taxon>Eukaryota</taxon>
        <taxon>Viridiplantae</taxon>
        <taxon>Streptophyta</taxon>
        <taxon>Embryophyta</taxon>
        <taxon>Tracheophyta</taxon>
        <taxon>Spermatophyta</taxon>
        <taxon>Magnoliopsida</taxon>
        <taxon>Liliopsida</taxon>
        <taxon>Dioscoreales</taxon>
        <taxon>Dioscoreaceae</taxon>
        <taxon>Dioscorea</taxon>
    </lineage>
</organism>
<reference evidence="2" key="1">
    <citation type="journal article" date="2022" name="Nat. Commun.">
        <title>Chromosome evolution and the genetic basis of agronomically important traits in greater yam.</title>
        <authorList>
            <person name="Bredeson J.V."/>
            <person name="Lyons J.B."/>
            <person name="Oniyinde I.O."/>
            <person name="Okereke N.R."/>
            <person name="Kolade O."/>
            <person name="Nnabue I."/>
            <person name="Nwadili C.O."/>
            <person name="Hribova E."/>
            <person name="Parker M."/>
            <person name="Nwogha J."/>
            <person name="Shu S."/>
            <person name="Carlson J."/>
            <person name="Kariba R."/>
            <person name="Muthemba S."/>
            <person name="Knop K."/>
            <person name="Barton G.J."/>
            <person name="Sherwood A.V."/>
            <person name="Lopez-Montes A."/>
            <person name="Asiedu R."/>
            <person name="Jamnadass R."/>
            <person name="Muchugi A."/>
            <person name="Goodstein D."/>
            <person name="Egesi C.N."/>
            <person name="Featherston J."/>
            <person name="Asfaw A."/>
            <person name="Simpson G.G."/>
            <person name="Dolezel J."/>
            <person name="Hendre P.S."/>
            <person name="Van Deynze A."/>
            <person name="Kumar P.L."/>
            <person name="Obidiegwu J.E."/>
            <person name="Bhattacharjee R."/>
            <person name="Rokhsar D.S."/>
        </authorList>
    </citation>
    <scope>NUCLEOTIDE SEQUENCE [LARGE SCALE GENOMIC DNA]</scope>
    <source>
        <strain evidence="2">cv. TDa95/00328</strain>
    </source>
</reference>
<dbReference type="Proteomes" id="UP000827976">
    <property type="component" value="Chromosome 10"/>
</dbReference>
<evidence type="ECO:0000313" key="2">
    <source>
        <dbReference type="Proteomes" id="UP000827976"/>
    </source>
</evidence>
<comment type="caution">
    <text evidence="1">The sequence shown here is derived from an EMBL/GenBank/DDBJ whole genome shotgun (WGS) entry which is preliminary data.</text>
</comment>
<name>A0ACB7V8U7_DIOAL</name>
<gene>
    <name evidence="1" type="ORF">IHE45_10G007600</name>
</gene>
<keyword evidence="2" id="KW-1185">Reference proteome</keyword>
<proteinExistence type="predicted"/>
<sequence>MKSSLKKLRGFGLHKSDPKEKKGHQQPAKLDELVQASLDMQDMRNCYDGLLSAAAATANSAYEFSEALQEMGGCLLEKTSLNDDEESGRVLLMLGKVQFELQKLVDIYRAHVIQTITIPSESLLKELQVVEEMKRQCDDKKETYKSMFAAYREKGRSKSGKGETVSSQQLLAAKEDYDEEATLFIFRLKSLKQGQSRSLLTQAARHHAAQINFFRRALKSLEAVEPHVKVVSERQHIDYQFSGLEDNDTEDYDDDDYGYDDSDDEELSLDYGQNEHVKDNLPRSNNSMELDHIDPTVSSTAIIERASQDTLDRSEADFISGGGSRLVSQSAPIFPDKKFDSSEKLKEMRPLSTRKFHTYVLPTPGDTQLAAFTGSNNPVSKAQAPLWHSSPLEPNKFGSGIKPPSILKESNLNSGPIKLPPPLSGELSIPQYNLRTASATKKIKRQAFSGPITSKGWSNKPIFSGYNSVSSVEYPGINSSRQNRSPTHQTSVSAKMSPNTSPPPHVSSPRISELHELPRPPVDVARTSRPSNFVTYSAPLGPRGQEHQAMTKMLPAASQTPTPLPAPPVSMPRSFSIPTSIQRNPAASATKLEISNGLDEIASPPLTPISLPNILPMSTTSESAIQSKKT</sequence>
<protein>
    <submittedName>
        <fullName evidence="1">BAR/IMD domain-like protein</fullName>
    </submittedName>
</protein>
<dbReference type="EMBL" id="CM037020">
    <property type="protein sequence ID" value="KAH7670173.1"/>
    <property type="molecule type" value="Genomic_DNA"/>
</dbReference>